<protein>
    <submittedName>
        <fullName evidence="1">Uncharacterized protein</fullName>
    </submittedName>
</protein>
<organism evidence="1 2">
    <name type="scientific">Trichogramma kaykai</name>
    <dbReference type="NCBI Taxonomy" id="54128"/>
    <lineage>
        <taxon>Eukaryota</taxon>
        <taxon>Metazoa</taxon>
        <taxon>Ecdysozoa</taxon>
        <taxon>Arthropoda</taxon>
        <taxon>Hexapoda</taxon>
        <taxon>Insecta</taxon>
        <taxon>Pterygota</taxon>
        <taxon>Neoptera</taxon>
        <taxon>Endopterygota</taxon>
        <taxon>Hymenoptera</taxon>
        <taxon>Apocrita</taxon>
        <taxon>Proctotrupomorpha</taxon>
        <taxon>Chalcidoidea</taxon>
        <taxon>Trichogrammatidae</taxon>
        <taxon>Trichogramma</taxon>
    </lineage>
</organism>
<dbReference type="EMBL" id="JBJJXI010000077">
    <property type="protein sequence ID" value="KAL3395863.1"/>
    <property type="molecule type" value="Genomic_DNA"/>
</dbReference>
<dbReference type="AlphaFoldDB" id="A0ABD2WSB3"/>
<comment type="caution">
    <text evidence="1">The sequence shown here is derived from an EMBL/GenBank/DDBJ whole genome shotgun (WGS) entry which is preliminary data.</text>
</comment>
<keyword evidence="2" id="KW-1185">Reference proteome</keyword>
<evidence type="ECO:0000313" key="1">
    <source>
        <dbReference type="EMBL" id="KAL3395863.1"/>
    </source>
</evidence>
<accession>A0ABD2WSB3</accession>
<name>A0ABD2WSB3_9HYME</name>
<dbReference type="Proteomes" id="UP001627154">
    <property type="component" value="Unassembled WGS sequence"/>
</dbReference>
<proteinExistence type="predicted"/>
<evidence type="ECO:0000313" key="2">
    <source>
        <dbReference type="Proteomes" id="UP001627154"/>
    </source>
</evidence>
<reference evidence="1 2" key="1">
    <citation type="journal article" date="2024" name="bioRxiv">
        <title>A reference genome for Trichogramma kaykai: A tiny desert-dwelling parasitoid wasp with competing sex-ratio distorters.</title>
        <authorList>
            <person name="Culotta J."/>
            <person name="Lindsey A.R."/>
        </authorList>
    </citation>
    <scope>NUCLEOTIDE SEQUENCE [LARGE SCALE GENOMIC DNA]</scope>
    <source>
        <strain evidence="1 2">KSX58</strain>
    </source>
</reference>
<gene>
    <name evidence="1" type="ORF">TKK_010172</name>
</gene>
<sequence length="142" mass="16572">MTILNYVKWSFRDQIKSKPARVFELLPTFRRRACLSLSEPRSGSSVLAHYTYNTRETRNTENAREERKTSAWWNVRSHVCTLYIVRAKQERQTQAEASIFGKYLHTYANASRETIDADIDVFHTRNSSRSEIKSLLCVLHGT</sequence>